<protein>
    <recommendedName>
        <fullName evidence="6">UDENN domain-containing protein</fullName>
    </recommendedName>
</protein>
<feature type="compositionally biased region" description="Polar residues" evidence="5">
    <location>
        <begin position="838"/>
        <end position="867"/>
    </location>
</feature>
<dbReference type="InterPro" id="IPR043153">
    <property type="entry name" value="DENN_C"/>
</dbReference>
<dbReference type="SMART" id="SM00799">
    <property type="entry name" value="DENN"/>
    <property type="match status" value="1"/>
</dbReference>
<evidence type="ECO:0000313" key="8">
    <source>
        <dbReference type="Proteomes" id="UP000232323"/>
    </source>
</evidence>
<dbReference type="Gene3D" id="3.40.50.11500">
    <property type="match status" value="1"/>
</dbReference>
<gene>
    <name evidence="7" type="ORF">CEUSTIGMA_g4593.t1</name>
</gene>
<evidence type="ECO:0000256" key="5">
    <source>
        <dbReference type="SAM" id="MobiDB-lite"/>
    </source>
</evidence>
<dbReference type="Pfam" id="PF03456">
    <property type="entry name" value="uDENN"/>
    <property type="match status" value="1"/>
</dbReference>
<dbReference type="InterPro" id="IPR036322">
    <property type="entry name" value="WD40_repeat_dom_sf"/>
</dbReference>
<feature type="compositionally biased region" description="Polar residues" evidence="5">
    <location>
        <begin position="1456"/>
        <end position="1466"/>
    </location>
</feature>
<dbReference type="PROSITE" id="PS00678">
    <property type="entry name" value="WD_REPEATS_1"/>
    <property type="match status" value="1"/>
</dbReference>
<dbReference type="InterPro" id="IPR051696">
    <property type="entry name" value="DENN_Domain_GEFs"/>
</dbReference>
<dbReference type="EMBL" id="BEGY01000022">
    <property type="protein sequence ID" value="GAX77147.1"/>
    <property type="molecule type" value="Genomic_DNA"/>
</dbReference>
<feature type="compositionally biased region" description="Polar residues" evidence="5">
    <location>
        <begin position="803"/>
        <end position="817"/>
    </location>
</feature>
<feature type="repeat" description="WD" evidence="3">
    <location>
        <begin position="1998"/>
        <end position="2039"/>
    </location>
</feature>
<dbReference type="InterPro" id="IPR001194">
    <property type="entry name" value="cDENN_dom"/>
</dbReference>
<organism evidence="7 8">
    <name type="scientific">Chlamydomonas eustigma</name>
    <dbReference type="NCBI Taxonomy" id="1157962"/>
    <lineage>
        <taxon>Eukaryota</taxon>
        <taxon>Viridiplantae</taxon>
        <taxon>Chlorophyta</taxon>
        <taxon>core chlorophytes</taxon>
        <taxon>Chlorophyceae</taxon>
        <taxon>CS clade</taxon>
        <taxon>Chlamydomonadales</taxon>
        <taxon>Chlamydomonadaceae</taxon>
        <taxon>Chlamydomonas</taxon>
    </lineage>
</organism>
<comment type="caution">
    <text evidence="7">The sequence shown here is derived from an EMBL/GenBank/DDBJ whole genome shotgun (WGS) entry which is preliminary data.</text>
</comment>
<evidence type="ECO:0000259" key="6">
    <source>
        <dbReference type="PROSITE" id="PS50211"/>
    </source>
</evidence>
<dbReference type="InterPro" id="IPR015943">
    <property type="entry name" value="WD40/YVTN_repeat-like_dom_sf"/>
</dbReference>
<dbReference type="InterPro" id="IPR037516">
    <property type="entry name" value="Tripartite_DENN"/>
</dbReference>
<feature type="region of interest" description="Disordered" evidence="5">
    <location>
        <begin position="1353"/>
        <end position="1375"/>
    </location>
</feature>
<evidence type="ECO:0000256" key="4">
    <source>
        <dbReference type="SAM" id="Coils"/>
    </source>
</evidence>
<dbReference type="Pfam" id="PF02141">
    <property type="entry name" value="DENN"/>
    <property type="match status" value="1"/>
</dbReference>
<dbReference type="PROSITE" id="PS50294">
    <property type="entry name" value="WD_REPEATS_REGION"/>
    <property type="match status" value="1"/>
</dbReference>
<dbReference type="PANTHER" id="PTHR12296:SF21">
    <property type="entry name" value="DENN DOMAIN-CONTAINING PROTEIN 3"/>
    <property type="match status" value="1"/>
</dbReference>
<dbReference type="Gene3D" id="2.130.10.10">
    <property type="entry name" value="YVTN repeat-like/Quinoprotein amine dehydrogenase"/>
    <property type="match status" value="2"/>
</dbReference>
<dbReference type="SMART" id="SM00800">
    <property type="entry name" value="uDENN"/>
    <property type="match status" value="1"/>
</dbReference>
<feature type="compositionally biased region" description="Low complexity" evidence="5">
    <location>
        <begin position="1613"/>
        <end position="1625"/>
    </location>
</feature>
<feature type="compositionally biased region" description="Low complexity" evidence="5">
    <location>
        <begin position="1354"/>
        <end position="1367"/>
    </location>
</feature>
<feature type="coiled-coil region" evidence="4">
    <location>
        <begin position="1674"/>
        <end position="1711"/>
    </location>
</feature>
<feature type="region of interest" description="Disordered" evidence="5">
    <location>
        <begin position="803"/>
        <end position="867"/>
    </location>
</feature>
<keyword evidence="1 3" id="KW-0853">WD repeat</keyword>
<dbReference type="SUPFAM" id="SSF50978">
    <property type="entry name" value="WD40 repeat-like"/>
    <property type="match status" value="1"/>
</dbReference>
<dbReference type="GO" id="GO:0032483">
    <property type="term" value="P:regulation of Rab protein signal transduction"/>
    <property type="evidence" value="ECO:0007669"/>
    <property type="project" value="TreeGrafter"/>
</dbReference>
<name>A0A250X241_9CHLO</name>
<proteinExistence type="predicted"/>
<accession>A0A250X241</accession>
<dbReference type="OrthoDB" id="550022at2759"/>
<dbReference type="Proteomes" id="UP000232323">
    <property type="component" value="Unassembled WGS sequence"/>
</dbReference>
<dbReference type="STRING" id="1157962.A0A250X241"/>
<dbReference type="InterPro" id="IPR005113">
    <property type="entry name" value="uDENN_dom"/>
</dbReference>
<evidence type="ECO:0000256" key="2">
    <source>
        <dbReference type="ARBA" id="ARBA00022737"/>
    </source>
</evidence>
<dbReference type="PROSITE" id="PS50211">
    <property type="entry name" value="DENN"/>
    <property type="match status" value="1"/>
</dbReference>
<evidence type="ECO:0000256" key="3">
    <source>
        <dbReference type="PROSITE-ProRule" id="PRU00221"/>
    </source>
</evidence>
<dbReference type="InterPro" id="IPR001680">
    <property type="entry name" value="WD40_rpt"/>
</dbReference>
<evidence type="ECO:0000256" key="1">
    <source>
        <dbReference type="ARBA" id="ARBA00022574"/>
    </source>
</evidence>
<feature type="repeat" description="WD" evidence="3">
    <location>
        <begin position="2186"/>
        <end position="2209"/>
    </location>
</feature>
<dbReference type="Pfam" id="PF00400">
    <property type="entry name" value="WD40"/>
    <property type="match status" value="2"/>
</dbReference>
<dbReference type="PROSITE" id="PS50082">
    <property type="entry name" value="WD_REPEATS_2"/>
    <property type="match status" value="3"/>
</dbReference>
<feature type="compositionally biased region" description="Polar residues" evidence="5">
    <location>
        <begin position="1598"/>
        <end position="1612"/>
    </location>
</feature>
<reference evidence="7 8" key="1">
    <citation type="submission" date="2017-08" db="EMBL/GenBank/DDBJ databases">
        <title>Acidophilic green algal genome provides insights into adaptation to an acidic environment.</title>
        <authorList>
            <person name="Hirooka S."/>
            <person name="Hirose Y."/>
            <person name="Kanesaki Y."/>
            <person name="Higuchi S."/>
            <person name="Fujiwara T."/>
            <person name="Onuma R."/>
            <person name="Era A."/>
            <person name="Ohbayashi R."/>
            <person name="Uzuka A."/>
            <person name="Nozaki H."/>
            <person name="Yoshikawa H."/>
            <person name="Miyagishima S.Y."/>
        </authorList>
    </citation>
    <scope>NUCLEOTIDE SEQUENCE [LARGE SCALE GENOMIC DNA]</scope>
    <source>
        <strain evidence="7 8">NIES-2499</strain>
    </source>
</reference>
<feature type="repeat" description="WD" evidence="3">
    <location>
        <begin position="1949"/>
        <end position="1990"/>
    </location>
</feature>
<feature type="region of interest" description="Disordered" evidence="5">
    <location>
        <begin position="661"/>
        <end position="689"/>
    </location>
</feature>
<keyword evidence="8" id="KW-1185">Reference proteome</keyword>
<feature type="compositionally biased region" description="Basic and acidic residues" evidence="5">
    <location>
        <begin position="1467"/>
        <end position="1480"/>
    </location>
</feature>
<keyword evidence="4" id="KW-0175">Coiled coil</keyword>
<keyword evidence="2" id="KW-0677">Repeat</keyword>
<dbReference type="SMART" id="SM00320">
    <property type="entry name" value="WD40"/>
    <property type="match status" value="6"/>
</dbReference>
<feature type="domain" description="UDENN" evidence="6">
    <location>
        <begin position="29"/>
        <end position="491"/>
    </location>
</feature>
<dbReference type="GO" id="GO:0031410">
    <property type="term" value="C:cytoplasmic vesicle"/>
    <property type="evidence" value="ECO:0007669"/>
    <property type="project" value="TreeGrafter"/>
</dbReference>
<dbReference type="Gene3D" id="3.30.450.200">
    <property type="match status" value="1"/>
</dbReference>
<feature type="region of interest" description="Disordered" evidence="5">
    <location>
        <begin position="1456"/>
        <end position="1480"/>
    </location>
</feature>
<sequence length="2298" mass="244477">MMEPQRLFEAFVVCGISDETAIPIARSIRNVHDIKFIPSTIQTISGHTSSYQGASKVPLQFPQMCLPAGGRISSMQSHGKEHESHLDSTLVYSVVLTEEDGVRTYASCLSFMDEIPACQVARNPLLLGCVATKAMCLLSKQPCLQYMEQVLEALHYVIFVTGSSVSLPDLLEHVLDLTMCTGLPVETSYDIQSIQGVLTKPMETLRHAEQASETAGDMNGLSGSDVSLTPLLDLLSVDNLLLVFLSVLLERSVLLRCRHFRLLTHVAEGLRQLLFPLQLLHVYVPVLPADLADYVEAPTPFLMGLHSEVSLEGRNLDHVVMVDLDRDHVSGASELQEFVSLLPPLTELHSRLMILVHPALASGDRPCHEDARSDPWVKMARDISELGTNHQRDHFVRQLFLQLMAGLLRDFHSCCSFGEANATTQEAITCLEEGVNNLKSFSSESTSQRHYEGTTNNLQTFRQRRTTSSIIPSLYAALLSSGTRGLPSPPSLQRGLLAAAVLPSAAMASGLASRSNSVSSFASGLRIPIGMPILPSVLCVDGSSATDTITTPLTQADTPAVRMVFDADKFIQMNLEAHSELLPLQRMLCQTLAAFAFVEEYGHLSDPYCWYHHLAVDHETNAGCCNLLPAGRQGCGRQKTAASMTSSHQFLRLVSFLSRPLSPSRRHPPGAAGGDFMTKHEGSTLQSNVSRSVPYRSFPDTLCPKDSLWWPVLTAGNSNAFAGDGASSAIGMAVQIVSQGRGFVTPSSTSCSFAVGCGGAGSTAGSTARVHETTPHAAAVSNKASSGLLMLLLSDWKKQHCSQNSVNKQRSSGNRRSSLGDVPPSTQKQSPFKHRHTLSSTETIASRSPGNNDPINSRVATTSPTASQSVWRDESCVHIQWATSCSNTAGLTRASGKEALSAVASVLALAGRRDTAALGAPHQIVGAASLVDASTSVHIKHIDDQVGSPSGQLRMMMGTSAEGNKHDGACCSTRRGMSDSEAAFQFRQAQALTTVLSWDSRQQQHRQLASEAGVVMSCHSELDLEEACGILKTQIGGNASTSLLNQLRNHLDSISRHSSSAPSAGGGSEGIVTAAVSTAAAGTALPISKDAEGSRVVVPTSSPHQFKQPCWELSRPTFLAVVAMLTSMLEASLQQGQWSVLQDVLQIAMKVQQKTLESMSSAPCSQEKQFNSCCSAARLHPAASSVGAHECRRHAPDGINGYRTANNDITSSRLPNPVSRSYCSGLHSAASATRHKACFLGRDPCCQLGRLNALHCMGHCTPYLQSAWFWLGVIALPVQSVLSHFHYCVNPEAAANQQITVPSAPVTPTKASSPAVKYVNLVKNTSFKTGGTIVDLMKQSDDGEVLGSCLSVDQQPSSEQLPLSSASDKSDMHQESSSCVLKAAARSRAHVLVQVMASRLGKVARQMMAAGLDEGKIHWLLMHVTMDLTHGVLSQGYLKQLGLHLRTVIAQVASSRGRSTLSAEQANRNDHRPKRPEDGLSRHAALRQQVNSAGGPRLHPENTVGICLKELAQPGPACNEAEEIGGKTTAAAAAGFVSPVAQQRVRSSLRSCYSLPSTPASRHPVEAASSSSPSAPPLIIMRGTERAPLRPGRAAEGNSKTLPRTTPLNFFNSSSAARSTSRPSSGHFQKSRPERTHYEKTVCPALPPHDSPIVISAQQGSRACPHPSGKPAWVDETQSRIEARRAERAALEASKDRLRAEKTLLRQQRREATKPLLDTLRFGQSSARHLIEGEGAHHQAKRAGGSRVIQDVVSRSLAFLPVASSCCGRLGSVSKVEGSVGRQGNKDFHCGGLMTVDADYYDQRYEKDQGRVAASGGSSLMTASSASSSSCGSFVEGVSSTPGVAVSAVCAGRGWAVAAAGDAGVRVCRLTEAGSLEMSSPISLSASCRGPTVMAAASVSNKVVVASSSSFDNNHSLLEGKSSSLGDDCALSLLDLGHERVESRLMMSGSSSSGRVTQLYFSPTGSMLVSGCTRGTLRLWDTRDGGTVRSKSPTITILPGTCGSTTALELQAASMQMYSATSDGVVRLWDLRSTQRPLKILQGHTDAVIAMRVVTCAMTPGNGSSHTADDSSQAVSRPWLVTASRDWTVRVWNPEQQEGTDETDRPSKNCFPSTCSTLSTSGSAAIMCHGPLLGGGCHEVLPDRGSSNCLVAAPPASSAMIIGAHSAPLTSMHVLWRGPRGQSVPMLATGAEDGSVGVWDLAKGHCLALETVHKMAVMTVSGCGGGGLLTGSQDGSASLLKKFGETTQQREVSSLDSVSVVKSGHISTCGTVDDTTHTVWLGGHDGVLRAWRACTAEY</sequence>
<dbReference type="InterPro" id="IPR019775">
    <property type="entry name" value="WD40_repeat_CS"/>
</dbReference>
<evidence type="ECO:0000313" key="7">
    <source>
        <dbReference type="EMBL" id="GAX77147.1"/>
    </source>
</evidence>
<dbReference type="PANTHER" id="PTHR12296">
    <property type="entry name" value="DENN DOMAIN-CONTAINING PROTEIN 4"/>
    <property type="match status" value="1"/>
</dbReference>
<feature type="region of interest" description="Disordered" evidence="5">
    <location>
        <begin position="1555"/>
        <end position="1636"/>
    </location>
</feature>